<evidence type="ECO:0000256" key="5">
    <source>
        <dbReference type="ARBA" id="ARBA00022692"/>
    </source>
</evidence>
<feature type="transmembrane region" description="Helical" evidence="9">
    <location>
        <begin position="12"/>
        <end position="29"/>
    </location>
</feature>
<keyword evidence="5 9" id="KW-0812">Transmembrane</keyword>
<feature type="transmembrane region" description="Helical" evidence="9">
    <location>
        <begin position="35"/>
        <end position="52"/>
    </location>
</feature>
<keyword evidence="11" id="KW-1185">Reference proteome</keyword>
<dbReference type="EMBL" id="JBHUEO010000062">
    <property type="protein sequence ID" value="MFD1708218.1"/>
    <property type="molecule type" value="Genomic_DNA"/>
</dbReference>
<evidence type="ECO:0000256" key="1">
    <source>
        <dbReference type="ARBA" id="ARBA00004651"/>
    </source>
</evidence>
<name>A0ABW4KLZ3_9BACI</name>
<evidence type="ECO:0000256" key="8">
    <source>
        <dbReference type="ARBA" id="ARBA00023136"/>
    </source>
</evidence>
<keyword evidence="8 9" id="KW-0472">Membrane</keyword>
<evidence type="ECO:0000256" key="3">
    <source>
        <dbReference type="ARBA" id="ARBA00022448"/>
    </source>
</evidence>
<dbReference type="Proteomes" id="UP001597301">
    <property type="component" value="Unassembled WGS sequence"/>
</dbReference>
<evidence type="ECO:0000256" key="6">
    <source>
        <dbReference type="ARBA" id="ARBA00022847"/>
    </source>
</evidence>
<evidence type="ECO:0000313" key="10">
    <source>
        <dbReference type="EMBL" id="MFD1708218.1"/>
    </source>
</evidence>
<evidence type="ECO:0000256" key="4">
    <source>
        <dbReference type="ARBA" id="ARBA00022475"/>
    </source>
</evidence>
<protein>
    <submittedName>
        <fullName evidence="10">Alanine:cation symporter family protein</fullName>
    </submittedName>
</protein>
<evidence type="ECO:0000256" key="7">
    <source>
        <dbReference type="ARBA" id="ARBA00022989"/>
    </source>
</evidence>
<reference evidence="11" key="1">
    <citation type="journal article" date="2019" name="Int. J. Syst. Evol. Microbiol.">
        <title>The Global Catalogue of Microorganisms (GCM) 10K type strain sequencing project: providing services to taxonomists for standard genome sequencing and annotation.</title>
        <authorList>
            <consortium name="The Broad Institute Genomics Platform"/>
            <consortium name="The Broad Institute Genome Sequencing Center for Infectious Disease"/>
            <person name="Wu L."/>
            <person name="Ma J."/>
        </authorList>
    </citation>
    <scope>NUCLEOTIDE SEQUENCE [LARGE SCALE GENOMIC DNA]</scope>
    <source>
        <strain evidence="11">CGMCC 1.12295</strain>
    </source>
</reference>
<evidence type="ECO:0000256" key="2">
    <source>
        <dbReference type="ARBA" id="ARBA00009261"/>
    </source>
</evidence>
<dbReference type="Pfam" id="PF01235">
    <property type="entry name" value="Na_Ala_symp"/>
    <property type="match status" value="1"/>
</dbReference>
<keyword evidence="6" id="KW-0769">Symport</keyword>
<evidence type="ECO:0000313" key="11">
    <source>
        <dbReference type="Proteomes" id="UP001597301"/>
    </source>
</evidence>
<comment type="similarity">
    <text evidence="2">Belongs to the alanine or glycine:cation symporter (AGCS) (TC 2.A.25) family.</text>
</comment>
<keyword evidence="7 9" id="KW-1133">Transmembrane helix</keyword>
<comment type="subcellular location">
    <subcellularLocation>
        <location evidence="1">Cell membrane</location>
        <topology evidence="1">Multi-pass membrane protein</topology>
    </subcellularLocation>
</comment>
<dbReference type="RefSeq" id="WP_380775302.1">
    <property type="nucleotide sequence ID" value="NZ_JBHUEO010000062.1"/>
</dbReference>
<comment type="caution">
    <text evidence="10">The sequence shown here is derived from an EMBL/GenBank/DDBJ whole genome shotgun (WGS) entry which is preliminary data.</text>
</comment>
<evidence type="ECO:0000256" key="9">
    <source>
        <dbReference type="SAM" id="Phobius"/>
    </source>
</evidence>
<dbReference type="InterPro" id="IPR001463">
    <property type="entry name" value="Na/Ala_symport"/>
</dbReference>
<organism evidence="10 11">
    <name type="scientific">Siminovitchia sediminis</name>
    <dbReference type="NCBI Taxonomy" id="1274353"/>
    <lineage>
        <taxon>Bacteria</taxon>
        <taxon>Bacillati</taxon>
        <taxon>Bacillota</taxon>
        <taxon>Bacilli</taxon>
        <taxon>Bacillales</taxon>
        <taxon>Bacillaceae</taxon>
        <taxon>Siminovitchia</taxon>
    </lineage>
</organism>
<proteinExistence type="inferred from homology"/>
<sequence>MRERNQTWPLRLIKLMFLISVFVTSLWTSDAAWTMVDFSLGIMTWINILVLLF</sequence>
<keyword evidence="4" id="KW-1003">Cell membrane</keyword>
<gene>
    <name evidence="10" type="ORF">ACFSCZ_15985</name>
</gene>
<keyword evidence="3" id="KW-0813">Transport</keyword>
<accession>A0ABW4KLZ3</accession>